<gene>
    <name evidence="2" type="ORF">BRCON_0309</name>
</gene>
<feature type="domain" description="Polymerase/histidinol phosphatase N-terminal" evidence="1">
    <location>
        <begin position="4"/>
        <end position="69"/>
    </location>
</feature>
<dbReference type="InterPro" id="IPR004013">
    <property type="entry name" value="PHP_dom"/>
</dbReference>
<dbReference type="Pfam" id="PF02811">
    <property type="entry name" value="PHP"/>
    <property type="match status" value="1"/>
</dbReference>
<dbReference type="GO" id="GO:0004534">
    <property type="term" value="F:5'-3' RNA exonuclease activity"/>
    <property type="evidence" value="ECO:0007669"/>
    <property type="project" value="TreeGrafter"/>
</dbReference>
<dbReference type="InterPro" id="IPR003141">
    <property type="entry name" value="Pol/His_phosphatase_N"/>
</dbReference>
<protein>
    <recommendedName>
        <fullName evidence="1">Polymerase/histidinol phosphatase N-terminal domain-containing protein</fullName>
    </recommendedName>
</protein>
<dbReference type="PANTHER" id="PTHR42924">
    <property type="entry name" value="EXONUCLEASE"/>
    <property type="match status" value="1"/>
</dbReference>
<accession>A0A2Z4Y2F4</accession>
<dbReference type="GO" id="GO:0035312">
    <property type="term" value="F:5'-3' DNA exonuclease activity"/>
    <property type="evidence" value="ECO:0007669"/>
    <property type="project" value="TreeGrafter"/>
</dbReference>
<evidence type="ECO:0000313" key="2">
    <source>
        <dbReference type="EMBL" id="AXA35086.1"/>
    </source>
</evidence>
<proteinExistence type="predicted"/>
<name>A0A2Z4Y2F4_SUMC1</name>
<dbReference type="Gene3D" id="3.20.20.140">
    <property type="entry name" value="Metal-dependent hydrolases"/>
    <property type="match status" value="1"/>
</dbReference>
<dbReference type="AlphaFoldDB" id="A0A2Z4Y2F4"/>
<dbReference type="InterPro" id="IPR052018">
    <property type="entry name" value="PHP_domain"/>
</dbReference>
<dbReference type="InterPro" id="IPR016195">
    <property type="entry name" value="Pol/histidinol_Pase-like"/>
</dbReference>
<dbReference type="CDD" id="cd07438">
    <property type="entry name" value="PHP_HisPPase_AMP"/>
    <property type="match status" value="1"/>
</dbReference>
<dbReference type="EMBL" id="CP030759">
    <property type="protein sequence ID" value="AXA35086.1"/>
    <property type="molecule type" value="Genomic_DNA"/>
</dbReference>
<sequence>MYRCDLHCHSTHSDGTLTPEELVQLARKLGLRTLALTDHDAISGVSQAIEAGRREGVRVLSGVEISVEYANKTVHMLGYCFDEGVDSLAHKLDELVRGRNERNVKIVRRLNELGLKVTLEEIEAEAGGKVVGRPHIARVLLRHGYVSTWEEAFEKYLARGAAAYFERLRFSPVDAVRMITEAGGVAVLAHPKFVALHENETLEDVVKTLVDAGLGGIECYYTEHSPEETEHYLELAKRYNLVVTGGSDFHGSIKPDIALGSGHGNLIVPDECADALLERAQRSRASAQR</sequence>
<evidence type="ECO:0000259" key="1">
    <source>
        <dbReference type="SMART" id="SM00481"/>
    </source>
</evidence>
<reference evidence="2 3" key="1">
    <citation type="submission" date="2018-05" db="EMBL/GenBank/DDBJ databases">
        <title>A metagenomic window into the 2 km-deep terrestrial subsurface aquifer revealed taxonomically and functionally diverse microbial community comprising novel uncultured bacterial lineages.</title>
        <authorList>
            <person name="Kadnikov V.V."/>
            <person name="Mardanov A.V."/>
            <person name="Beletsky A.V."/>
            <person name="Banks D."/>
            <person name="Pimenov N.V."/>
            <person name="Frank Y.A."/>
            <person name="Karnachuk O.V."/>
            <person name="Ravin N.V."/>
        </authorList>
    </citation>
    <scope>NUCLEOTIDE SEQUENCE [LARGE SCALE GENOMIC DNA]</scope>
    <source>
        <strain evidence="2">BY</strain>
    </source>
</reference>
<dbReference type="KEGG" id="schv:BRCON_0309"/>
<dbReference type="PANTHER" id="PTHR42924:SF3">
    <property type="entry name" value="POLYMERASE_HISTIDINOL PHOSPHATASE N-TERMINAL DOMAIN-CONTAINING PROTEIN"/>
    <property type="match status" value="1"/>
</dbReference>
<dbReference type="SMART" id="SM00481">
    <property type="entry name" value="POLIIIAc"/>
    <property type="match status" value="1"/>
</dbReference>
<evidence type="ECO:0000313" key="3">
    <source>
        <dbReference type="Proteomes" id="UP000262583"/>
    </source>
</evidence>
<organism evidence="2 3">
    <name type="scientific">Sumerlaea chitinivorans</name>
    <dbReference type="NCBI Taxonomy" id="2250252"/>
    <lineage>
        <taxon>Bacteria</taxon>
        <taxon>Candidatus Sumerlaeota</taxon>
        <taxon>Candidatus Sumerlaeia</taxon>
        <taxon>Candidatus Sumerlaeales</taxon>
        <taxon>Candidatus Sumerlaeaceae</taxon>
        <taxon>Candidatus Sumerlaea</taxon>
    </lineage>
</organism>
<dbReference type="SUPFAM" id="SSF89550">
    <property type="entry name" value="PHP domain-like"/>
    <property type="match status" value="1"/>
</dbReference>
<dbReference type="Proteomes" id="UP000262583">
    <property type="component" value="Chromosome"/>
</dbReference>
<dbReference type="Gene3D" id="1.10.150.650">
    <property type="match status" value="1"/>
</dbReference>